<proteinExistence type="predicted"/>
<evidence type="ECO:0000259" key="3">
    <source>
        <dbReference type="PROSITE" id="PS51294"/>
    </source>
</evidence>
<name>A0AA88J3Q5_FICCA</name>
<dbReference type="PROSITE" id="PS51294">
    <property type="entry name" value="HTH_MYB"/>
    <property type="match status" value="1"/>
</dbReference>
<evidence type="ECO:0000256" key="2">
    <source>
        <dbReference type="ARBA" id="ARBA00023242"/>
    </source>
</evidence>
<keyword evidence="5" id="KW-1185">Reference proteome</keyword>
<dbReference type="EMBL" id="BTGU01000100">
    <property type="protein sequence ID" value="GMN60606.1"/>
    <property type="molecule type" value="Genomic_DNA"/>
</dbReference>
<evidence type="ECO:0000313" key="4">
    <source>
        <dbReference type="EMBL" id="GMN60606.1"/>
    </source>
</evidence>
<gene>
    <name evidence="4" type="ORF">TIFTF001_029704</name>
</gene>
<sequence length="132" mass="15195">MIARRLPGRLENSIKNHWNTALRKLDTKKKNKKTKLQRLPPAELHPQMQLLPENSDMTFVNNWVVNPVANLDNSLASNSYGGFMSYIDELAVMEEERNVDFQMRSEVESLMKGPAEVRKGMDLMEMICQGMI</sequence>
<feature type="domain" description="HTH myb-type" evidence="3">
    <location>
        <begin position="1"/>
        <end position="26"/>
    </location>
</feature>
<protein>
    <recommendedName>
        <fullName evidence="3">HTH myb-type domain-containing protein</fullName>
    </recommendedName>
</protein>
<accession>A0AA88J3Q5</accession>
<reference evidence="4" key="1">
    <citation type="submission" date="2023-07" db="EMBL/GenBank/DDBJ databases">
        <title>draft genome sequence of fig (Ficus carica).</title>
        <authorList>
            <person name="Takahashi T."/>
            <person name="Nishimura K."/>
        </authorList>
    </citation>
    <scope>NUCLEOTIDE SEQUENCE</scope>
</reference>
<comment type="subcellular location">
    <subcellularLocation>
        <location evidence="1">Nucleus</location>
    </subcellularLocation>
</comment>
<comment type="caution">
    <text evidence="4">The sequence shown here is derived from an EMBL/GenBank/DDBJ whole genome shotgun (WGS) entry which is preliminary data.</text>
</comment>
<organism evidence="4 5">
    <name type="scientific">Ficus carica</name>
    <name type="common">Common fig</name>
    <dbReference type="NCBI Taxonomy" id="3494"/>
    <lineage>
        <taxon>Eukaryota</taxon>
        <taxon>Viridiplantae</taxon>
        <taxon>Streptophyta</taxon>
        <taxon>Embryophyta</taxon>
        <taxon>Tracheophyta</taxon>
        <taxon>Spermatophyta</taxon>
        <taxon>Magnoliopsida</taxon>
        <taxon>eudicotyledons</taxon>
        <taxon>Gunneridae</taxon>
        <taxon>Pentapetalae</taxon>
        <taxon>rosids</taxon>
        <taxon>fabids</taxon>
        <taxon>Rosales</taxon>
        <taxon>Moraceae</taxon>
        <taxon>Ficeae</taxon>
        <taxon>Ficus</taxon>
    </lineage>
</organism>
<dbReference type="Gramene" id="FCD_00026053-RA">
    <property type="protein sequence ID" value="FCD_00026053-RA:cds"/>
    <property type="gene ID" value="FCD_00026053"/>
</dbReference>
<keyword evidence="2" id="KW-0539">Nucleus</keyword>
<dbReference type="InterPro" id="IPR017930">
    <property type="entry name" value="Myb_dom"/>
</dbReference>
<dbReference type="Proteomes" id="UP001187192">
    <property type="component" value="Unassembled WGS sequence"/>
</dbReference>
<evidence type="ECO:0000313" key="5">
    <source>
        <dbReference type="Proteomes" id="UP001187192"/>
    </source>
</evidence>
<dbReference type="Gene3D" id="1.10.10.60">
    <property type="entry name" value="Homeodomain-like"/>
    <property type="match status" value="1"/>
</dbReference>
<dbReference type="GO" id="GO:0005634">
    <property type="term" value="C:nucleus"/>
    <property type="evidence" value="ECO:0007669"/>
    <property type="project" value="UniProtKB-SubCell"/>
</dbReference>
<dbReference type="AlphaFoldDB" id="A0AA88J3Q5"/>
<evidence type="ECO:0000256" key="1">
    <source>
        <dbReference type="ARBA" id="ARBA00004123"/>
    </source>
</evidence>